<dbReference type="AlphaFoldDB" id="A0A5B7FYW6"/>
<dbReference type="EMBL" id="VSRR010010427">
    <property type="protein sequence ID" value="MPC51812.1"/>
    <property type="molecule type" value="Genomic_DNA"/>
</dbReference>
<comment type="caution">
    <text evidence="1">The sequence shown here is derived from an EMBL/GenBank/DDBJ whole genome shotgun (WGS) entry which is preliminary data.</text>
</comment>
<keyword evidence="2" id="KW-1185">Reference proteome</keyword>
<evidence type="ECO:0000313" key="1">
    <source>
        <dbReference type="EMBL" id="MPC51812.1"/>
    </source>
</evidence>
<proteinExistence type="predicted"/>
<reference evidence="1 2" key="1">
    <citation type="submission" date="2019-05" db="EMBL/GenBank/DDBJ databases">
        <title>Another draft genome of Portunus trituberculatus and its Hox gene families provides insights of decapod evolution.</title>
        <authorList>
            <person name="Jeong J.-H."/>
            <person name="Song I."/>
            <person name="Kim S."/>
            <person name="Choi T."/>
            <person name="Kim D."/>
            <person name="Ryu S."/>
            <person name="Kim W."/>
        </authorList>
    </citation>
    <scope>NUCLEOTIDE SEQUENCE [LARGE SCALE GENOMIC DNA]</scope>
    <source>
        <tissue evidence="1">Muscle</tissue>
    </source>
</reference>
<sequence length="82" mass="9162">MLYSCSWPFYQIYSRMEVAGKGVRDGGGPSAGEDERRYKIQTVSQSWEGAQATAAIARLRLGHTTLSAHLHRLRLSHDPFSP</sequence>
<gene>
    <name evidence="1" type="ORF">E2C01_045666</name>
</gene>
<dbReference type="Proteomes" id="UP000324222">
    <property type="component" value="Unassembled WGS sequence"/>
</dbReference>
<evidence type="ECO:0000313" key="2">
    <source>
        <dbReference type="Proteomes" id="UP000324222"/>
    </source>
</evidence>
<protein>
    <submittedName>
        <fullName evidence="1">Uncharacterized protein</fullName>
    </submittedName>
</protein>
<organism evidence="1 2">
    <name type="scientific">Portunus trituberculatus</name>
    <name type="common">Swimming crab</name>
    <name type="synonym">Neptunus trituberculatus</name>
    <dbReference type="NCBI Taxonomy" id="210409"/>
    <lineage>
        <taxon>Eukaryota</taxon>
        <taxon>Metazoa</taxon>
        <taxon>Ecdysozoa</taxon>
        <taxon>Arthropoda</taxon>
        <taxon>Crustacea</taxon>
        <taxon>Multicrustacea</taxon>
        <taxon>Malacostraca</taxon>
        <taxon>Eumalacostraca</taxon>
        <taxon>Eucarida</taxon>
        <taxon>Decapoda</taxon>
        <taxon>Pleocyemata</taxon>
        <taxon>Brachyura</taxon>
        <taxon>Eubrachyura</taxon>
        <taxon>Portunoidea</taxon>
        <taxon>Portunidae</taxon>
        <taxon>Portuninae</taxon>
        <taxon>Portunus</taxon>
    </lineage>
</organism>
<accession>A0A5B7FYW6</accession>
<name>A0A5B7FYW6_PORTR</name>